<dbReference type="Pfam" id="PF00573">
    <property type="entry name" value="Ribosomal_L4"/>
    <property type="match status" value="1"/>
</dbReference>
<comment type="caution">
    <text evidence="8">The sequence shown here is derived from an EMBL/GenBank/DDBJ whole genome shotgun (WGS) entry which is preliminary data.</text>
</comment>
<dbReference type="Pfam" id="PF14374">
    <property type="entry name" value="Ribos_L4_asso_C"/>
    <property type="match status" value="1"/>
</dbReference>
<evidence type="ECO:0000313" key="8">
    <source>
        <dbReference type="EMBL" id="KAA0164229.1"/>
    </source>
</evidence>
<feature type="domain" description="Large ribosomal subunit protein uL4 C-terminal" evidence="7">
    <location>
        <begin position="284"/>
        <end position="356"/>
    </location>
</feature>
<evidence type="ECO:0000313" key="10">
    <source>
        <dbReference type="Proteomes" id="UP000324907"/>
    </source>
</evidence>
<evidence type="ECO:0000313" key="9">
    <source>
        <dbReference type="EMBL" id="KAA0164996.1"/>
    </source>
</evidence>
<protein>
    <recommendedName>
        <fullName evidence="4">Large ribosomal subunit protein uL4</fullName>
    </recommendedName>
    <alternativeName>
        <fullName evidence="5">60S ribosomal protein L4</fullName>
    </alternativeName>
</protein>
<dbReference type="GO" id="GO:0003735">
    <property type="term" value="F:structural constituent of ribosome"/>
    <property type="evidence" value="ECO:0007669"/>
    <property type="project" value="InterPro"/>
</dbReference>
<dbReference type="SUPFAM" id="SSF52166">
    <property type="entry name" value="Ribosomal protein L4"/>
    <property type="match status" value="1"/>
</dbReference>
<evidence type="ECO:0000256" key="3">
    <source>
        <dbReference type="ARBA" id="ARBA00023274"/>
    </source>
</evidence>
<dbReference type="GO" id="GO:0005840">
    <property type="term" value="C:ribosome"/>
    <property type="evidence" value="ECO:0007669"/>
    <property type="project" value="UniProtKB-KW"/>
</dbReference>
<evidence type="ECO:0000313" key="11">
    <source>
        <dbReference type="Proteomes" id="UP000325113"/>
    </source>
</evidence>
<evidence type="ECO:0000259" key="7">
    <source>
        <dbReference type="Pfam" id="PF14374"/>
    </source>
</evidence>
<dbReference type="Proteomes" id="UP000324907">
    <property type="component" value="Unassembled WGS sequence"/>
</dbReference>
<dbReference type="InterPro" id="IPR013000">
    <property type="entry name" value="Ribosomal_uL4_euk/arc_CS"/>
</dbReference>
<comment type="similarity">
    <text evidence="1">Belongs to the universal ribosomal protein uL4 family.</text>
</comment>
<evidence type="ECO:0000256" key="4">
    <source>
        <dbReference type="ARBA" id="ARBA00035244"/>
    </source>
</evidence>
<accession>A0A5A8DGP8</accession>
<feature type="region of interest" description="Disordered" evidence="6">
    <location>
        <begin position="314"/>
        <end position="340"/>
    </location>
</feature>
<evidence type="ECO:0000256" key="5">
    <source>
        <dbReference type="ARBA" id="ARBA00035353"/>
    </source>
</evidence>
<sequence length="399" mass="43994">MAAARPLVNVYNALSDDTEVSGSVELPGVFSAPIRRDLVHLVHKNMAKNSRQAYAVNKDAGMQHSAISWGTGRAVARIPRVASSGTHRSGQAAFGNMCRKGRMFGPTKTWRKWHRKINVNMRRFATASAVAATGVTPLVMARGHRIESLNEVPLVLDNLDGVSKVKEALAILARFGADEDVERVKDSKAKRATKGKMRNRMFRQRRGPLVIHAQGKDGDKGRPLVELAFRNIPGVEVAHVDRLNLLQLAPGGHMGRFCIWTKDAFERLPALFGAAPGAEAELKSGFVLPRSVMANADLARLLNSSEIQAALNPKKAGQRKVPRKSNPLRNRGQMARLNPYSVHQRRQEILDAEAKAAGRARVLHKKRTESDEKIKARRVASRNFFKSMVSDDWTFGASA</sequence>
<dbReference type="PANTHER" id="PTHR19431">
    <property type="entry name" value="60S RIBOSOMAL PROTEIN L4"/>
    <property type="match status" value="1"/>
</dbReference>
<dbReference type="InterPro" id="IPR002136">
    <property type="entry name" value="Ribosomal_uL4"/>
</dbReference>
<dbReference type="PROSITE" id="PS00939">
    <property type="entry name" value="RIBOSOMAL_L1E"/>
    <property type="match status" value="1"/>
</dbReference>
<dbReference type="EMBL" id="VLTM01000018">
    <property type="protein sequence ID" value="KAA0164229.1"/>
    <property type="molecule type" value="Genomic_DNA"/>
</dbReference>
<dbReference type="FunFam" id="3.40.1370.10:FF:000011">
    <property type="entry name" value="50S ribosomal protein L4"/>
    <property type="match status" value="1"/>
</dbReference>
<dbReference type="InterPro" id="IPR023574">
    <property type="entry name" value="Ribosomal_uL4_dom_sf"/>
</dbReference>
<evidence type="ECO:0000256" key="2">
    <source>
        <dbReference type="ARBA" id="ARBA00022980"/>
    </source>
</evidence>
<evidence type="ECO:0000256" key="6">
    <source>
        <dbReference type="SAM" id="MobiDB-lite"/>
    </source>
</evidence>
<reference evidence="10 11" key="1">
    <citation type="submission" date="2019-07" db="EMBL/GenBank/DDBJ databases">
        <title>Genomes of Cafeteria roenbergensis.</title>
        <authorList>
            <person name="Fischer M.G."/>
            <person name="Hackl T."/>
            <person name="Roman M."/>
        </authorList>
    </citation>
    <scope>NUCLEOTIDE SEQUENCE [LARGE SCALE GENOMIC DNA]</scope>
    <source>
        <strain evidence="8 11">Cflag</strain>
        <strain evidence="9 10">RCC970-E3</strain>
    </source>
</reference>
<name>A0A5A8DGP8_CAFRO</name>
<dbReference type="Proteomes" id="UP000325113">
    <property type="component" value="Unassembled WGS sequence"/>
</dbReference>
<organism evidence="8 11">
    <name type="scientific">Cafeteria roenbergensis</name>
    <name type="common">Marine flagellate</name>
    <dbReference type="NCBI Taxonomy" id="33653"/>
    <lineage>
        <taxon>Eukaryota</taxon>
        <taxon>Sar</taxon>
        <taxon>Stramenopiles</taxon>
        <taxon>Bigyra</taxon>
        <taxon>Opalozoa</taxon>
        <taxon>Bicosoecida</taxon>
        <taxon>Cafeteriaceae</taxon>
        <taxon>Cafeteria</taxon>
    </lineage>
</organism>
<keyword evidence="2" id="KW-0689">Ribosomal protein</keyword>
<evidence type="ECO:0000256" key="1">
    <source>
        <dbReference type="ARBA" id="ARBA00010528"/>
    </source>
</evidence>
<dbReference type="InterPro" id="IPR045240">
    <property type="entry name" value="Ribosomal_uL4_euk/arch"/>
</dbReference>
<gene>
    <name evidence="9" type="ORF">FNF28_03619</name>
    <name evidence="8" type="ORF">FNF31_02465</name>
</gene>
<dbReference type="Gene3D" id="3.40.1370.10">
    <property type="match status" value="1"/>
</dbReference>
<dbReference type="GO" id="GO:1990904">
    <property type="term" value="C:ribonucleoprotein complex"/>
    <property type="evidence" value="ECO:0007669"/>
    <property type="project" value="UniProtKB-KW"/>
</dbReference>
<dbReference type="GO" id="GO:0006412">
    <property type="term" value="P:translation"/>
    <property type="evidence" value="ECO:0007669"/>
    <property type="project" value="InterPro"/>
</dbReference>
<dbReference type="InterPro" id="IPR025755">
    <property type="entry name" value="Ribos_uL4_C_dom"/>
</dbReference>
<keyword evidence="3" id="KW-0687">Ribonucleoprotein</keyword>
<proteinExistence type="inferred from homology"/>
<dbReference type="AlphaFoldDB" id="A0A5A8DGP8"/>
<dbReference type="EMBL" id="VLTL01000050">
    <property type="protein sequence ID" value="KAA0164996.1"/>
    <property type="molecule type" value="Genomic_DNA"/>
</dbReference>